<evidence type="ECO:0000313" key="2">
    <source>
        <dbReference type="Proteomes" id="UP000646053"/>
    </source>
</evidence>
<proteinExistence type="predicted"/>
<dbReference type="Proteomes" id="UP000646053">
    <property type="component" value="Unassembled WGS sequence"/>
</dbReference>
<dbReference type="RefSeq" id="WP_162425506.1">
    <property type="nucleotide sequence ID" value="NZ_WVIE01000051.1"/>
</dbReference>
<reference evidence="1" key="1">
    <citation type="submission" date="2019-12" db="EMBL/GenBank/DDBJ databases">
        <title>High-Quality draft genome sequences of three cyanobacteria isolated from the limestone walls of the Old Cathedral of Coimbra.</title>
        <authorList>
            <person name="Tiago I."/>
            <person name="Soares F."/>
            <person name="Portugal A."/>
        </authorList>
    </citation>
    <scope>NUCLEOTIDE SEQUENCE</scope>
    <source>
        <strain evidence="1">A</strain>
    </source>
</reference>
<keyword evidence="2" id="KW-1185">Reference proteome</keyword>
<protein>
    <recommendedName>
        <fullName evidence="3">DUF2281 domain-containing protein</fullName>
    </recommendedName>
</protein>
<sequence>MSAKEQLLQEIEQAPDFLIDELLDFLLFAKMRRLQEPPALKGDRPETPGKGLLRLLEKFPLTEAESALLPTDLAAQHDHYLYGLPKRD</sequence>
<gene>
    <name evidence="1" type="ORF">GS601_22340</name>
</gene>
<organism evidence="1 2">
    <name type="scientific">Myxacorys almedinensis A</name>
    <dbReference type="NCBI Taxonomy" id="2690445"/>
    <lineage>
        <taxon>Bacteria</taxon>
        <taxon>Bacillati</taxon>
        <taxon>Cyanobacteriota</taxon>
        <taxon>Cyanophyceae</taxon>
        <taxon>Leptolyngbyales</taxon>
        <taxon>Leptolyngbyaceae</taxon>
        <taxon>Myxacorys</taxon>
        <taxon>Myxacorys almedinensis</taxon>
    </lineage>
</organism>
<accession>A0A8J8CKK2</accession>
<comment type="caution">
    <text evidence="1">The sequence shown here is derived from an EMBL/GenBank/DDBJ whole genome shotgun (WGS) entry which is preliminary data.</text>
</comment>
<evidence type="ECO:0008006" key="3">
    <source>
        <dbReference type="Google" id="ProtNLM"/>
    </source>
</evidence>
<evidence type="ECO:0000313" key="1">
    <source>
        <dbReference type="EMBL" id="NDJ19983.1"/>
    </source>
</evidence>
<dbReference type="EMBL" id="WVIE01000051">
    <property type="protein sequence ID" value="NDJ19983.1"/>
    <property type="molecule type" value="Genomic_DNA"/>
</dbReference>
<dbReference type="AlphaFoldDB" id="A0A8J8CKK2"/>
<name>A0A8J8CKK2_9CYAN</name>